<dbReference type="SMART" id="SM00855">
    <property type="entry name" value="PGAM"/>
    <property type="match status" value="1"/>
</dbReference>
<dbReference type="InterPro" id="IPR029033">
    <property type="entry name" value="His_PPase_superfam"/>
</dbReference>
<dbReference type="AlphaFoldDB" id="A0A1M5Q7Y5"/>
<gene>
    <name evidence="5" type="ORF">SAMN05443575_3320</name>
</gene>
<keyword evidence="6" id="KW-1185">Reference proteome</keyword>
<sequence length="195" mass="20931">MIYLVRHGQSTWNVQRRTQGQLSHPPLTARGRRQVAAAGAAITADLQAAGRRVDVFVSSDLLRTRQTAAILAAGRPVVLDRRLREQHLGRLQGMADDAAAAATEGVDWTDPDVAIGGGESARQVHDRMAAVVTAYRDRVAVLVSHGDAVRHAVGWWDGHEPARGPWVTVRSAAVFVLADPGRHRELVIAGTAPPA</sequence>
<keyword evidence="2" id="KW-0413">Isomerase</keyword>
<feature type="binding site" evidence="4">
    <location>
        <begin position="6"/>
        <end position="13"/>
    </location>
    <ligand>
        <name>substrate</name>
    </ligand>
</feature>
<feature type="active site" description="Tele-phosphohistidine intermediate" evidence="3">
    <location>
        <position position="7"/>
    </location>
</feature>
<feature type="active site" description="Proton donor/acceptor" evidence="3">
    <location>
        <position position="85"/>
    </location>
</feature>
<dbReference type="STRING" id="1206085.SAMN05443575_3320"/>
<dbReference type="RefSeq" id="WP_073391503.1">
    <property type="nucleotide sequence ID" value="NZ_FQVU01000004.1"/>
</dbReference>
<dbReference type="InterPro" id="IPR050275">
    <property type="entry name" value="PGM_Phosphatase"/>
</dbReference>
<dbReference type="EMBL" id="FQVU01000004">
    <property type="protein sequence ID" value="SHH10040.1"/>
    <property type="molecule type" value="Genomic_DNA"/>
</dbReference>
<evidence type="ECO:0000256" key="4">
    <source>
        <dbReference type="PIRSR" id="PIRSR613078-2"/>
    </source>
</evidence>
<dbReference type="InterPro" id="IPR013078">
    <property type="entry name" value="His_Pase_superF_clade-1"/>
</dbReference>
<dbReference type="PROSITE" id="PS00175">
    <property type="entry name" value="PG_MUTASE"/>
    <property type="match status" value="1"/>
</dbReference>
<proteinExistence type="predicted"/>
<dbReference type="SUPFAM" id="SSF53254">
    <property type="entry name" value="Phosphoglycerate mutase-like"/>
    <property type="match status" value="1"/>
</dbReference>
<evidence type="ECO:0000313" key="6">
    <source>
        <dbReference type="Proteomes" id="UP000186132"/>
    </source>
</evidence>
<dbReference type="Gene3D" id="3.40.50.1240">
    <property type="entry name" value="Phosphoglycerate mutase-like"/>
    <property type="match status" value="1"/>
</dbReference>
<evidence type="ECO:0000256" key="1">
    <source>
        <dbReference type="ARBA" id="ARBA00023152"/>
    </source>
</evidence>
<evidence type="ECO:0000256" key="3">
    <source>
        <dbReference type="PIRSR" id="PIRSR613078-1"/>
    </source>
</evidence>
<evidence type="ECO:0000256" key="2">
    <source>
        <dbReference type="ARBA" id="ARBA00023235"/>
    </source>
</evidence>
<accession>A0A1M5Q7Y5</accession>
<dbReference type="Pfam" id="PF00300">
    <property type="entry name" value="His_Phos_1"/>
    <property type="match status" value="1"/>
</dbReference>
<name>A0A1M5Q7Y5_9ACTN</name>
<evidence type="ECO:0000313" key="5">
    <source>
        <dbReference type="EMBL" id="SHH10040.1"/>
    </source>
</evidence>
<dbReference type="GO" id="GO:0005737">
    <property type="term" value="C:cytoplasm"/>
    <property type="evidence" value="ECO:0007669"/>
    <property type="project" value="TreeGrafter"/>
</dbReference>
<dbReference type="PANTHER" id="PTHR48100">
    <property type="entry name" value="BROAD-SPECIFICITY PHOSPHATASE YOR283W-RELATED"/>
    <property type="match status" value="1"/>
</dbReference>
<dbReference type="GO" id="GO:0016791">
    <property type="term" value="F:phosphatase activity"/>
    <property type="evidence" value="ECO:0007669"/>
    <property type="project" value="TreeGrafter"/>
</dbReference>
<dbReference type="Proteomes" id="UP000186132">
    <property type="component" value="Unassembled WGS sequence"/>
</dbReference>
<dbReference type="InterPro" id="IPR001345">
    <property type="entry name" value="PG/BPGM_mutase_AS"/>
</dbReference>
<dbReference type="PANTHER" id="PTHR48100:SF1">
    <property type="entry name" value="HISTIDINE PHOSPHATASE FAMILY PROTEIN-RELATED"/>
    <property type="match status" value="1"/>
</dbReference>
<feature type="binding site" evidence="4">
    <location>
        <position position="63"/>
    </location>
    <ligand>
        <name>substrate</name>
    </ligand>
</feature>
<protein>
    <submittedName>
        <fullName evidence="5">Probable phosphoglycerate mutase</fullName>
    </submittedName>
</protein>
<dbReference type="CDD" id="cd07067">
    <property type="entry name" value="HP_PGM_like"/>
    <property type="match status" value="1"/>
</dbReference>
<organism evidence="5 6">
    <name type="scientific">Jatrophihabitans endophyticus</name>
    <dbReference type="NCBI Taxonomy" id="1206085"/>
    <lineage>
        <taxon>Bacteria</taxon>
        <taxon>Bacillati</taxon>
        <taxon>Actinomycetota</taxon>
        <taxon>Actinomycetes</taxon>
        <taxon>Jatrophihabitantales</taxon>
        <taxon>Jatrophihabitantaceae</taxon>
        <taxon>Jatrophihabitans</taxon>
    </lineage>
</organism>
<keyword evidence="1" id="KW-0324">Glycolysis</keyword>
<reference evidence="5 6" key="1">
    <citation type="submission" date="2016-11" db="EMBL/GenBank/DDBJ databases">
        <authorList>
            <person name="Jaros S."/>
            <person name="Januszkiewicz K."/>
            <person name="Wedrychowicz H."/>
        </authorList>
    </citation>
    <scope>NUCLEOTIDE SEQUENCE [LARGE SCALE GENOMIC DNA]</scope>
    <source>
        <strain evidence="5 6">DSM 45627</strain>
    </source>
</reference>
<dbReference type="OrthoDB" id="4697614at2"/>